<gene>
    <name evidence="2" type="ORF">M2280_005187</name>
</gene>
<reference evidence="2 3" key="1">
    <citation type="submission" date="2023-04" db="EMBL/GenBank/DDBJ databases">
        <title>Forest soil microbial communities from Buena Vista Peninsula, Colon Province, Panama.</title>
        <authorList>
            <person name="Bouskill N."/>
        </authorList>
    </citation>
    <scope>NUCLEOTIDE SEQUENCE [LARGE SCALE GENOMIC DNA]</scope>
    <source>
        <strain evidence="2 3">CFH S0262</strain>
    </source>
</reference>
<name>A0ABT6MHX8_9NOCA</name>
<feature type="region of interest" description="Disordered" evidence="1">
    <location>
        <begin position="80"/>
        <end position="104"/>
    </location>
</feature>
<sequence>MSAIADSCTEIENQQSRAVFWGPLTLSTERDLFMGTLIGLRTSRVQRHMGVAMALASGLALTACTDGKAEEAFERRADIPFSQSTSNIGSSENSTTPPIPDAGPISMLEVGNGWVGRVTLDDQRKVQCDSLVPGTVVFEARTSEFSQYDSGSKDPGFDYSVSVVAPENGSGAVTVEFVTADSMHVKASAVADGESTEIRVSDSKDGVAFYAKTSAALLPDGGVTPIVISGTIRC</sequence>
<evidence type="ECO:0000313" key="2">
    <source>
        <dbReference type="EMBL" id="MDH6283936.1"/>
    </source>
</evidence>
<accession>A0ABT6MHX8</accession>
<comment type="caution">
    <text evidence="2">The sequence shown here is derived from an EMBL/GenBank/DDBJ whole genome shotgun (WGS) entry which is preliminary data.</text>
</comment>
<proteinExistence type="predicted"/>
<keyword evidence="3" id="KW-1185">Reference proteome</keyword>
<dbReference type="EMBL" id="JARXVC010000017">
    <property type="protein sequence ID" value="MDH6283936.1"/>
    <property type="molecule type" value="Genomic_DNA"/>
</dbReference>
<organism evidence="2 3">
    <name type="scientific">Prescottella agglutinans</name>
    <dbReference type="NCBI Taxonomy" id="1644129"/>
    <lineage>
        <taxon>Bacteria</taxon>
        <taxon>Bacillati</taxon>
        <taxon>Actinomycetota</taxon>
        <taxon>Actinomycetes</taxon>
        <taxon>Mycobacteriales</taxon>
        <taxon>Nocardiaceae</taxon>
        <taxon>Prescottella</taxon>
    </lineage>
</organism>
<evidence type="ECO:0000313" key="3">
    <source>
        <dbReference type="Proteomes" id="UP001160334"/>
    </source>
</evidence>
<evidence type="ECO:0000256" key="1">
    <source>
        <dbReference type="SAM" id="MobiDB-lite"/>
    </source>
</evidence>
<feature type="compositionally biased region" description="Polar residues" evidence="1">
    <location>
        <begin position="81"/>
        <end position="96"/>
    </location>
</feature>
<protein>
    <submittedName>
        <fullName evidence="2">Uncharacterized protein</fullName>
    </submittedName>
</protein>
<dbReference type="Proteomes" id="UP001160334">
    <property type="component" value="Unassembled WGS sequence"/>
</dbReference>